<dbReference type="AlphaFoldDB" id="H0E5H0"/>
<evidence type="ECO:0000256" key="4">
    <source>
        <dbReference type="ARBA" id="ARBA00022676"/>
    </source>
</evidence>
<proteinExistence type="predicted"/>
<comment type="subcellular location">
    <subcellularLocation>
        <location evidence="1">Membrane</location>
        <topology evidence="1">Multi-pass membrane protein</topology>
    </subcellularLocation>
</comment>
<dbReference type="SUPFAM" id="SSF53448">
    <property type="entry name" value="Nucleotide-diphospho-sugar transferases"/>
    <property type="match status" value="1"/>
</dbReference>
<keyword evidence="5 9" id="KW-0808">Transferase</keyword>
<name>H0E5H0_9ACTN</name>
<keyword evidence="10" id="KW-1185">Reference proteome</keyword>
<evidence type="ECO:0000256" key="5">
    <source>
        <dbReference type="ARBA" id="ARBA00022679"/>
    </source>
</evidence>
<dbReference type="InterPro" id="IPR025993">
    <property type="entry name" value="Ceramide_glucosylTrfase"/>
</dbReference>
<evidence type="ECO:0000313" key="9">
    <source>
        <dbReference type="EMBL" id="EHN11079.1"/>
    </source>
</evidence>
<comment type="caution">
    <text evidence="9">The sequence shown here is derived from an EMBL/GenBank/DDBJ whole genome shotgun (WGS) entry which is preliminary data.</text>
</comment>
<protein>
    <submittedName>
        <fullName evidence="9">2'-O-glycosyltransferase CruG</fullName>
    </submittedName>
</protein>
<dbReference type="PANTHER" id="PTHR43646:SF3">
    <property type="entry name" value="SLR1566 PROTEIN"/>
    <property type="match status" value="1"/>
</dbReference>
<evidence type="ECO:0000256" key="6">
    <source>
        <dbReference type="ARBA" id="ARBA00022692"/>
    </source>
</evidence>
<dbReference type="Gene3D" id="3.90.550.10">
    <property type="entry name" value="Spore Coat Polysaccharide Biosynthesis Protein SpsA, Chain A"/>
    <property type="match status" value="1"/>
</dbReference>
<sequence length="242" mass="26546">MTLDADTRPRRGLIAGLVGELRRAEALDARPQLLSATARFDCRGAGELLLHPGFVATEVYRYGPLDVLGHESPPGRATANGQVICVRARALREAGGFALAAGHLTDDVALARALAGRGWRVARVDASALVDVRMYESAAETWDGWGRSITASDVTGRGWLALDLLVLWTAQALPLWRIVLRRGDRLDAALLLARIAVAARAARIYRRRGPWFWLAPLVDLPVVVRFTAAVLRPARSWRGRRY</sequence>
<evidence type="ECO:0000256" key="8">
    <source>
        <dbReference type="ARBA" id="ARBA00023136"/>
    </source>
</evidence>
<dbReference type="PANTHER" id="PTHR43646">
    <property type="entry name" value="GLYCOSYLTRANSFERASE"/>
    <property type="match status" value="1"/>
</dbReference>
<keyword evidence="4" id="KW-0328">Glycosyltransferase</keyword>
<evidence type="ECO:0000256" key="7">
    <source>
        <dbReference type="ARBA" id="ARBA00022989"/>
    </source>
</evidence>
<evidence type="ECO:0000256" key="1">
    <source>
        <dbReference type="ARBA" id="ARBA00004141"/>
    </source>
</evidence>
<dbReference type="Proteomes" id="UP000005143">
    <property type="component" value="Unassembled WGS sequence"/>
</dbReference>
<dbReference type="GO" id="GO:0016020">
    <property type="term" value="C:membrane"/>
    <property type="evidence" value="ECO:0007669"/>
    <property type="project" value="UniProtKB-SubCell"/>
</dbReference>
<dbReference type="InterPro" id="IPR029044">
    <property type="entry name" value="Nucleotide-diphossugar_trans"/>
</dbReference>
<keyword evidence="8" id="KW-0472">Membrane</keyword>
<evidence type="ECO:0000256" key="2">
    <source>
        <dbReference type="ARBA" id="ARBA00004760"/>
    </source>
</evidence>
<comment type="pathway">
    <text evidence="2">Lipid metabolism; sphingolipid metabolism.</text>
</comment>
<dbReference type="Pfam" id="PF13506">
    <property type="entry name" value="Glyco_transf_21"/>
    <property type="match status" value="1"/>
</dbReference>
<keyword evidence="6" id="KW-0812">Transmembrane</keyword>
<reference evidence="9 10" key="1">
    <citation type="journal article" date="2013" name="Biodegradation">
        <title>Quantitative proteomic analysis of ibuprofen-degrading Patulibacter sp. strain I11.</title>
        <authorList>
            <person name="Almeida B."/>
            <person name="Kjeldal H."/>
            <person name="Lolas I."/>
            <person name="Knudsen A.D."/>
            <person name="Carvalho G."/>
            <person name="Nielsen K.L."/>
            <person name="Barreto Crespo M.T."/>
            <person name="Stensballe A."/>
            <person name="Nielsen J.L."/>
        </authorList>
    </citation>
    <scope>NUCLEOTIDE SEQUENCE [LARGE SCALE GENOMIC DNA]</scope>
    <source>
        <strain evidence="9 10">I11</strain>
    </source>
</reference>
<evidence type="ECO:0000256" key="3">
    <source>
        <dbReference type="ARBA" id="ARBA00004991"/>
    </source>
</evidence>
<accession>H0E5H0</accession>
<organism evidence="9 10">
    <name type="scientific">Patulibacter medicamentivorans</name>
    <dbReference type="NCBI Taxonomy" id="1097667"/>
    <lineage>
        <taxon>Bacteria</taxon>
        <taxon>Bacillati</taxon>
        <taxon>Actinomycetota</taxon>
        <taxon>Thermoleophilia</taxon>
        <taxon>Solirubrobacterales</taxon>
        <taxon>Patulibacteraceae</taxon>
        <taxon>Patulibacter</taxon>
    </lineage>
</organism>
<dbReference type="EMBL" id="AGUD01000175">
    <property type="protein sequence ID" value="EHN11079.1"/>
    <property type="molecule type" value="Genomic_DNA"/>
</dbReference>
<keyword evidence="7" id="KW-1133">Transmembrane helix</keyword>
<gene>
    <name evidence="9" type="ORF">PAI11_20610</name>
</gene>
<dbReference type="GO" id="GO:0016757">
    <property type="term" value="F:glycosyltransferase activity"/>
    <property type="evidence" value="ECO:0007669"/>
    <property type="project" value="UniProtKB-KW"/>
</dbReference>
<evidence type="ECO:0000313" key="10">
    <source>
        <dbReference type="Proteomes" id="UP000005143"/>
    </source>
</evidence>
<comment type="pathway">
    <text evidence="3">Sphingolipid metabolism.</text>
</comment>